<dbReference type="GO" id="GO:0048284">
    <property type="term" value="P:organelle fusion"/>
    <property type="evidence" value="ECO:0007669"/>
    <property type="project" value="TreeGrafter"/>
</dbReference>
<feature type="domain" description="PEP5/VPS11 N-terminal" evidence="6">
    <location>
        <begin position="23"/>
        <end position="255"/>
    </location>
</feature>
<dbReference type="OrthoDB" id="26184at2759"/>
<dbReference type="PANTHER" id="PTHR23323:SF24">
    <property type="entry name" value="VACUOLAR PROTEIN SORTING-ASSOCIATED PROTEIN 11 HOMOLOG"/>
    <property type="match status" value="1"/>
</dbReference>
<evidence type="ECO:0000259" key="6">
    <source>
        <dbReference type="Pfam" id="PF23341"/>
    </source>
</evidence>
<keyword evidence="4" id="KW-0862">Zinc</keyword>
<dbReference type="InterPro" id="IPR036322">
    <property type="entry name" value="WD40_repeat_dom_sf"/>
</dbReference>
<keyword evidence="2" id="KW-0479">Metal-binding</keyword>
<comment type="caution">
    <text evidence="7">The sequence shown here is derived from an EMBL/GenBank/DDBJ whole genome shotgun (WGS) entry which is preliminary data.</text>
</comment>
<dbReference type="GO" id="GO:0031902">
    <property type="term" value="C:late endosome membrane"/>
    <property type="evidence" value="ECO:0007669"/>
    <property type="project" value="UniProtKB-SubCell"/>
</dbReference>
<accession>A0A0C2MX22</accession>
<evidence type="ECO:0000256" key="4">
    <source>
        <dbReference type="ARBA" id="ARBA00022833"/>
    </source>
</evidence>
<comment type="subcellular location">
    <subcellularLocation>
        <location evidence="1">Late endosome membrane</location>
        <topology evidence="1">Peripheral membrane protein</topology>
        <orientation evidence="1">Cytoplasmic side</orientation>
    </subcellularLocation>
</comment>
<dbReference type="EMBL" id="JWZT01002718">
    <property type="protein sequence ID" value="KII68705.1"/>
    <property type="molecule type" value="Genomic_DNA"/>
</dbReference>
<name>A0A0C2MX22_THEKT</name>
<reference evidence="7 8" key="1">
    <citation type="journal article" date="2014" name="Genome Biol. Evol.">
        <title>The genome of the myxosporean Thelohanellus kitauei shows adaptations to nutrient acquisition within its fish host.</title>
        <authorList>
            <person name="Yang Y."/>
            <person name="Xiong J."/>
            <person name="Zhou Z."/>
            <person name="Huo F."/>
            <person name="Miao W."/>
            <person name="Ran C."/>
            <person name="Liu Y."/>
            <person name="Zhang J."/>
            <person name="Feng J."/>
            <person name="Wang M."/>
            <person name="Wang M."/>
            <person name="Wang L."/>
            <person name="Yao B."/>
        </authorList>
    </citation>
    <scope>NUCLEOTIDE SEQUENCE [LARGE SCALE GENOMIC DNA]</scope>
    <source>
        <strain evidence="7">Wuqing</strain>
    </source>
</reference>
<evidence type="ECO:0000256" key="3">
    <source>
        <dbReference type="ARBA" id="ARBA00022771"/>
    </source>
</evidence>
<dbReference type="Proteomes" id="UP000031668">
    <property type="component" value="Unassembled WGS sequence"/>
</dbReference>
<dbReference type="InterPro" id="IPR057307">
    <property type="entry name" value="PEP5_VPS11_N"/>
</dbReference>
<dbReference type="GO" id="GO:0030897">
    <property type="term" value="C:HOPS complex"/>
    <property type="evidence" value="ECO:0007669"/>
    <property type="project" value="TreeGrafter"/>
</dbReference>
<dbReference type="AlphaFoldDB" id="A0A0C2MX22"/>
<keyword evidence="8" id="KW-1185">Reference proteome</keyword>
<dbReference type="PANTHER" id="PTHR23323">
    <property type="entry name" value="VACUOLAR PROTEIN SORTING-ASSOCIATED PROTEIN"/>
    <property type="match status" value="1"/>
</dbReference>
<dbReference type="SUPFAM" id="SSF50978">
    <property type="entry name" value="WD40 repeat-like"/>
    <property type="match status" value="1"/>
</dbReference>
<proteinExistence type="predicted"/>
<protein>
    <submittedName>
        <fullName evidence="7">Vacuolar protein sorting-associated protein 11</fullName>
    </submittedName>
</protein>
<evidence type="ECO:0000256" key="5">
    <source>
        <dbReference type="ARBA" id="ARBA00023136"/>
    </source>
</evidence>
<keyword evidence="5" id="KW-0472">Membrane</keyword>
<dbReference type="GO" id="GO:0030674">
    <property type="term" value="F:protein-macromolecule adaptor activity"/>
    <property type="evidence" value="ECO:0007669"/>
    <property type="project" value="TreeGrafter"/>
</dbReference>
<dbReference type="GO" id="GO:0007033">
    <property type="term" value="P:vacuole organization"/>
    <property type="evidence" value="ECO:0007669"/>
    <property type="project" value="TreeGrafter"/>
</dbReference>
<evidence type="ECO:0000256" key="2">
    <source>
        <dbReference type="ARBA" id="ARBA00022723"/>
    </source>
</evidence>
<sequence>MYIGGSKIRSLPTCIHFYKEQLRQFQFYTYNEVLDRSTRSSFNLLKGVKISCISGSKENIVIGESCGSIYVLNKLLSNFVQKFDAYRSCVFFLHMSHKIPFLFCIGEDLGDSTPILKVFDLKTVNNRGIPFCCRQTKLNCSDENVMISCAVIHEQLTQMAIGYSSGTITIMTGDISGKKGVKEHEVKKLSVPITGLKFITEDDHLFLFITTLDSVNCMDLKRKNMIALDTVGCNPNCCAVLSTNLNDEFYVASDSVLIIL</sequence>
<dbReference type="Pfam" id="PF23341">
    <property type="entry name" value="PEP5_VPS11_N"/>
    <property type="match status" value="1"/>
</dbReference>
<organism evidence="7 8">
    <name type="scientific">Thelohanellus kitauei</name>
    <name type="common">Myxosporean</name>
    <dbReference type="NCBI Taxonomy" id="669202"/>
    <lineage>
        <taxon>Eukaryota</taxon>
        <taxon>Metazoa</taxon>
        <taxon>Cnidaria</taxon>
        <taxon>Myxozoa</taxon>
        <taxon>Myxosporea</taxon>
        <taxon>Bivalvulida</taxon>
        <taxon>Platysporina</taxon>
        <taxon>Myxobolidae</taxon>
        <taxon>Thelohanellus</taxon>
    </lineage>
</organism>
<evidence type="ECO:0000313" key="7">
    <source>
        <dbReference type="EMBL" id="KII68705.1"/>
    </source>
</evidence>
<dbReference type="GO" id="GO:0008270">
    <property type="term" value="F:zinc ion binding"/>
    <property type="evidence" value="ECO:0007669"/>
    <property type="project" value="UniProtKB-KW"/>
</dbReference>
<gene>
    <name evidence="7" type="ORF">RF11_01064</name>
</gene>
<evidence type="ECO:0000256" key="1">
    <source>
        <dbReference type="ARBA" id="ARBA00004492"/>
    </source>
</evidence>
<keyword evidence="3" id="KW-0863">Zinc-finger</keyword>
<evidence type="ECO:0000313" key="8">
    <source>
        <dbReference type="Proteomes" id="UP000031668"/>
    </source>
</evidence>
<dbReference type="GO" id="GO:0006904">
    <property type="term" value="P:vesicle docking involved in exocytosis"/>
    <property type="evidence" value="ECO:0007669"/>
    <property type="project" value="TreeGrafter"/>
</dbReference>
<dbReference type="GO" id="GO:0007032">
    <property type="term" value="P:endosome organization"/>
    <property type="evidence" value="ECO:0007669"/>
    <property type="project" value="TreeGrafter"/>
</dbReference>